<gene>
    <name evidence="1" type="ORF">AGLY_002885</name>
</gene>
<organism evidence="1 2">
    <name type="scientific">Aphis glycines</name>
    <name type="common">Soybean aphid</name>
    <dbReference type="NCBI Taxonomy" id="307491"/>
    <lineage>
        <taxon>Eukaryota</taxon>
        <taxon>Metazoa</taxon>
        <taxon>Ecdysozoa</taxon>
        <taxon>Arthropoda</taxon>
        <taxon>Hexapoda</taxon>
        <taxon>Insecta</taxon>
        <taxon>Pterygota</taxon>
        <taxon>Neoptera</taxon>
        <taxon>Paraneoptera</taxon>
        <taxon>Hemiptera</taxon>
        <taxon>Sternorrhyncha</taxon>
        <taxon>Aphidomorpha</taxon>
        <taxon>Aphidoidea</taxon>
        <taxon>Aphididae</taxon>
        <taxon>Aphidini</taxon>
        <taxon>Aphis</taxon>
        <taxon>Aphis</taxon>
    </lineage>
</organism>
<dbReference type="AlphaFoldDB" id="A0A6G0U1M7"/>
<dbReference type="EMBL" id="VYZN01000009">
    <property type="protein sequence ID" value="KAE9542974.1"/>
    <property type="molecule type" value="Genomic_DNA"/>
</dbReference>
<sequence length="205" mass="24144">MRFNPLVVEFLSYSQKSTFRCDQNTVIKVKSKKIPVIFKKIGYLLTVEIFDFSKLKNSTISCPSNSFRENLVFLTSVIILKNAMSVFILVIKTKLQLFQKIIKIKAIINLNLDGYNDKISLFILDFLQFKIMCTKVSCYFIFSPYYDNTLYHSIKCYEENLNSSIIVKSQKIHRLNKHPDFRIYRHDTNGILNRKIKTLKHTNDF</sequence>
<name>A0A6G0U1M7_APHGL</name>
<proteinExistence type="predicted"/>
<comment type="caution">
    <text evidence="1">The sequence shown here is derived from an EMBL/GenBank/DDBJ whole genome shotgun (WGS) entry which is preliminary data.</text>
</comment>
<dbReference type="Proteomes" id="UP000475862">
    <property type="component" value="Unassembled WGS sequence"/>
</dbReference>
<evidence type="ECO:0000313" key="2">
    <source>
        <dbReference type="Proteomes" id="UP000475862"/>
    </source>
</evidence>
<evidence type="ECO:0000313" key="1">
    <source>
        <dbReference type="EMBL" id="KAE9542974.1"/>
    </source>
</evidence>
<accession>A0A6G0U1M7</accession>
<keyword evidence="2" id="KW-1185">Reference proteome</keyword>
<protein>
    <submittedName>
        <fullName evidence="1">Uncharacterized protein</fullName>
    </submittedName>
</protein>
<reference evidence="1 2" key="1">
    <citation type="submission" date="2019-08" db="EMBL/GenBank/DDBJ databases">
        <title>The genome of the soybean aphid Biotype 1, its phylome, world population structure and adaptation to the North American continent.</title>
        <authorList>
            <person name="Giordano R."/>
            <person name="Donthu R.K."/>
            <person name="Hernandez A.G."/>
            <person name="Wright C.L."/>
            <person name="Zimin A.V."/>
        </authorList>
    </citation>
    <scope>NUCLEOTIDE SEQUENCE [LARGE SCALE GENOMIC DNA]</scope>
    <source>
        <tissue evidence="1">Whole aphids</tissue>
    </source>
</reference>